<accession>A0A7G2C515</accession>
<feature type="compositionally biased region" description="Pro residues" evidence="1">
    <location>
        <begin position="368"/>
        <end position="385"/>
    </location>
</feature>
<dbReference type="PANTHER" id="PTHR35614">
    <property type="match status" value="1"/>
</dbReference>
<feature type="region of interest" description="Disordered" evidence="1">
    <location>
        <begin position="353"/>
        <end position="385"/>
    </location>
</feature>
<evidence type="ECO:0000313" key="3">
    <source>
        <dbReference type="Proteomes" id="UP000515908"/>
    </source>
</evidence>
<organism evidence="2 3">
    <name type="scientific">Angomonas deanei</name>
    <dbReference type="NCBI Taxonomy" id="59799"/>
    <lineage>
        <taxon>Eukaryota</taxon>
        <taxon>Discoba</taxon>
        <taxon>Euglenozoa</taxon>
        <taxon>Kinetoplastea</taxon>
        <taxon>Metakinetoplastina</taxon>
        <taxon>Trypanosomatida</taxon>
        <taxon>Trypanosomatidae</taxon>
        <taxon>Strigomonadinae</taxon>
        <taxon>Angomonas</taxon>
    </lineage>
</organism>
<dbReference type="PANTHER" id="PTHR35614:SF5">
    <property type="entry name" value="SPRY DOMAIN-CONTAINING PROTEIN"/>
    <property type="match status" value="1"/>
</dbReference>
<feature type="compositionally biased region" description="Polar residues" evidence="1">
    <location>
        <begin position="249"/>
        <end position="274"/>
    </location>
</feature>
<gene>
    <name evidence="2" type="ORF">ADEAN_000127600</name>
</gene>
<feature type="compositionally biased region" description="Low complexity" evidence="1">
    <location>
        <begin position="275"/>
        <end position="284"/>
    </location>
</feature>
<feature type="region of interest" description="Disordered" evidence="1">
    <location>
        <begin position="243"/>
        <end position="302"/>
    </location>
</feature>
<dbReference type="Proteomes" id="UP000515908">
    <property type="component" value="Chromosome 02"/>
</dbReference>
<keyword evidence="3" id="KW-1185">Reference proteome</keyword>
<protein>
    <submittedName>
        <fullName evidence="2">Uncharacterized protein</fullName>
    </submittedName>
</protein>
<evidence type="ECO:0000313" key="2">
    <source>
        <dbReference type="EMBL" id="CAD2213833.1"/>
    </source>
</evidence>
<reference evidence="2 3" key="1">
    <citation type="submission" date="2020-08" db="EMBL/GenBank/DDBJ databases">
        <authorList>
            <person name="Newling K."/>
            <person name="Davey J."/>
            <person name="Forrester S."/>
        </authorList>
    </citation>
    <scope>NUCLEOTIDE SEQUENCE [LARGE SCALE GENOMIC DNA]</scope>
    <source>
        <strain evidence="3">Crithidia deanei Carvalho (ATCC PRA-265)</strain>
    </source>
</reference>
<sequence>MDPSVRYYMRHEGDSGSRLDRVPPPRLTKEELYTWYFESSSSSITRYKTNAELREEVERGNGHRVRPVPCAVVFLYEGTNHLPEGSVRLAGREEIYVKVIGGVGDVDPSVYHSLGKPLGEYAELNIRMFITKSAGDHNMARVVLLAAYIFVYQCKDVIGLSELPAVPATFATPKTNIPFLCFLRELRDRTAATLEAPESPPLSVDQTYVYGHCSANYLRKIYMAFYEHYIDYIENRIQQRAAKQQQQQSLPNNNSLAGSIRTGSLTSHPSDSDFNANNNNNNNNSSTHTPRSDVFPITPRGRTTLLSSGAKAKVRYVVKGYINTPQVTLSALSGRPHEVYVVCVDSTVRVIEGEVSPDRPDTAAPVPCRHPPPPRSSQQHAPPPTVLTEIPDDGEIEVDRFVVCRGDILSFKEPFSFPSSDEDDDSMANVEDTVKENNNQNNNNNAWSTPHKGRWTVDPHVFLESVLLSLVRDECRNAREAEETDEGWVRLEEGEVNHHHITNTNNGEEIDEHPQLAHSGSFYVWRFKRGRRNFLLRDGTQICESHSKTK</sequence>
<evidence type="ECO:0000256" key="1">
    <source>
        <dbReference type="SAM" id="MobiDB-lite"/>
    </source>
</evidence>
<dbReference type="VEuPathDB" id="TriTrypDB:ADEAN_000127600"/>
<dbReference type="AlphaFoldDB" id="A0A7G2C515"/>
<name>A0A7G2C515_9TRYP</name>
<dbReference type="EMBL" id="LR877146">
    <property type="protein sequence ID" value="CAD2213833.1"/>
    <property type="molecule type" value="Genomic_DNA"/>
</dbReference>
<proteinExistence type="predicted"/>